<reference evidence="2" key="1">
    <citation type="journal article" date="2019" name="Int. J. Syst. Evol. Microbiol.">
        <title>The Global Catalogue of Microorganisms (GCM) 10K type strain sequencing project: providing services to taxonomists for standard genome sequencing and annotation.</title>
        <authorList>
            <consortium name="The Broad Institute Genomics Platform"/>
            <consortium name="The Broad Institute Genome Sequencing Center for Infectious Disease"/>
            <person name="Wu L."/>
            <person name="Ma J."/>
        </authorList>
    </citation>
    <scope>NUCLEOTIDE SEQUENCE [LARGE SCALE GENOMIC DNA]</scope>
    <source>
        <strain evidence="2">TBRC 5832</strain>
    </source>
</reference>
<dbReference type="RefSeq" id="WP_378071963.1">
    <property type="nucleotide sequence ID" value="NZ_JBHSBL010000026.1"/>
</dbReference>
<proteinExistence type="predicted"/>
<dbReference type="SUPFAM" id="SSF53187">
    <property type="entry name" value="Zn-dependent exopeptidases"/>
    <property type="match status" value="1"/>
</dbReference>
<name>A0ABV8J7T1_9ACTN</name>
<protein>
    <submittedName>
        <fullName evidence="1">N-formylglutamate amidohydrolase</fullName>
    </submittedName>
</protein>
<organism evidence="1 2">
    <name type="scientific">Actinoplanes subglobosus</name>
    <dbReference type="NCBI Taxonomy" id="1547892"/>
    <lineage>
        <taxon>Bacteria</taxon>
        <taxon>Bacillati</taxon>
        <taxon>Actinomycetota</taxon>
        <taxon>Actinomycetes</taxon>
        <taxon>Micromonosporales</taxon>
        <taxon>Micromonosporaceae</taxon>
        <taxon>Actinoplanes</taxon>
    </lineage>
</organism>
<dbReference type="EMBL" id="JBHSBL010000026">
    <property type="protein sequence ID" value="MFC4071095.1"/>
    <property type="molecule type" value="Genomic_DNA"/>
</dbReference>
<dbReference type="Gene3D" id="3.40.630.40">
    <property type="entry name" value="Zn-dependent exopeptidases"/>
    <property type="match status" value="1"/>
</dbReference>
<comment type="caution">
    <text evidence="1">The sequence shown here is derived from an EMBL/GenBank/DDBJ whole genome shotgun (WGS) entry which is preliminary data.</text>
</comment>
<gene>
    <name evidence="1" type="ORF">ACFO0C_39715</name>
</gene>
<dbReference type="InterPro" id="IPR007709">
    <property type="entry name" value="N-FG_amidohydro"/>
</dbReference>
<accession>A0ABV8J7T1</accession>
<evidence type="ECO:0000313" key="2">
    <source>
        <dbReference type="Proteomes" id="UP001595867"/>
    </source>
</evidence>
<sequence>MAFDVLPGDSTSPVILHVPHSSRQIVESGLFPEMVAEELDQLTDAHTDLIAFRAADLAEKRPWIFVNRLSRLVVDPERFVEDEMLAVGMGPVYTHGHAGRRLRADDPARDAILLETLFQPYAEAMTTLTGRRLAATGRALVLDVHSYPTARLPYELHGDGPRPPVCLGTDPFHTPEPLIAAARSAFGDTGLNSPFAGCYVPLEYYHRDPAVQALMVEVRRDQYMIEPGGAPTGGLERIARALATLVDTVPRTG</sequence>
<evidence type="ECO:0000313" key="1">
    <source>
        <dbReference type="EMBL" id="MFC4071095.1"/>
    </source>
</evidence>
<keyword evidence="2" id="KW-1185">Reference proteome</keyword>
<dbReference type="Pfam" id="PF05013">
    <property type="entry name" value="FGase"/>
    <property type="match status" value="1"/>
</dbReference>
<dbReference type="Proteomes" id="UP001595867">
    <property type="component" value="Unassembled WGS sequence"/>
</dbReference>